<evidence type="ECO:0000313" key="2">
    <source>
        <dbReference type="EMBL" id="SZX62002.1"/>
    </source>
</evidence>
<organism evidence="3 4">
    <name type="scientific">Tetradesmus obliquus</name>
    <name type="common">Green alga</name>
    <name type="synonym">Acutodesmus obliquus</name>
    <dbReference type="NCBI Taxonomy" id="3088"/>
    <lineage>
        <taxon>Eukaryota</taxon>
        <taxon>Viridiplantae</taxon>
        <taxon>Chlorophyta</taxon>
        <taxon>core chlorophytes</taxon>
        <taxon>Chlorophyceae</taxon>
        <taxon>CS clade</taxon>
        <taxon>Sphaeropleales</taxon>
        <taxon>Scenedesmaceae</taxon>
        <taxon>Tetradesmus</taxon>
    </lineage>
</organism>
<gene>
    <name evidence="3" type="ORF">BQ4739_LOCUS16837</name>
    <name evidence="2" type="ORF">BQ4739_LOCUS2550</name>
</gene>
<dbReference type="AlphaFoldDB" id="A0A383WGQ5"/>
<evidence type="ECO:0000313" key="3">
    <source>
        <dbReference type="EMBL" id="SZX76453.1"/>
    </source>
</evidence>
<reference evidence="3 4" key="1">
    <citation type="submission" date="2016-10" db="EMBL/GenBank/DDBJ databases">
        <authorList>
            <person name="Cai Z."/>
        </authorList>
    </citation>
    <scope>NUCLEOTIDE SEQUENCE [LARGE SCALE GENOMIC DNA]</scope>
</reference>
<dbReference type="EMBL" id="FNXT01000191">
    <property type="protein sequence ID" value="SZX62002.1"/>
    <property type="molecule type" value="Genomic_DNA"/>
</dbReference>
<feature type="compositionally biased region" description="Low complexity" evidence="1">
    <location>
        <begin position="530"/>
        <end position="549"/>
    </location>
</feature>
<protein>
    <submittedName>
        <fullName evidence="3">Uncharacterized protein</fullName>
    </submittedName>
</protein>
<keyword evidence="4" id="KW-1185">Reference proteome</keyword>
<proteinExistence type="predicted"/>
<feature type="region of interest" description="Disordered" evidence="1">
    <location>
        <begin position="526"/>
        <end position="549"/>
    </location>
</feature>
<feature type="compositionally biased region" description="Basic residues" evidence="1">
    <location>
        <begin position="720"/>
        <end position="732"/>
    </location>
</feature>
<name>A0A383WGQ5_TETOB</name>
<feature type="region of interest" description="Disordered" evidence="1">
    <location>
        <begin position="473"/>
        <end position="497"/>
    </location>
</feature>
<sequence length="741" mass="75819">MPKDALAESSEPLHLQQLQLMASQLQEAQQQSDAVTWVPDTIPAFVQQAVKQALAVTAEDASAPTHLQQQHMLPSSPSVPASQQHPPSAGCSFPAAAPYSFDNMPGGSFSYNDAAAALGSPLAGMHFAGQLAGDLAGTDLHAAAGSADAAAAGVPADTDAAAAASGGPPVLAGSQVLRSSTAKKGSNSWVATSCLVPEGLPTAAAAEAGGGLACMEVVCRVLVLQDCCPAAASPGLVKALSKVKWQEFGLSFTDFTSCSSSNDTTGILTLGVLPHAVVVPLTMLVCSTNSISSVSSSTTDDAAAASDAAAPTTASDANTTSKRQRGGTSALQAPPALSCKREMLLFTGALEDALLALKARLPAGYFQGKLEACVTGCLPPISLCLASILTRVANPQLHLQACQLLCCESGQLQDVLLDKLQEAASSALASKAAVGSCRLQKQLHQQYKGFSKSSGNRASAAADAAAALAAAAGDGTGGVGTDTEENDGSTQRQQQQQCQWQLRSSTAGTEDVQDLQVSEQSIHLTTGVRPSQQAQQQEQQQQQEPSAVLAPPAAALWAAGGGRKKRGRRVAVLEELHEEQQHDIEAEQGRVRFSAEDCKEQQQRVEQQQADGWWAGQSEGCRGMFAQKAAGQPEQPGAESKCQLERTAESPADVDGCGAVPGVYGSSGVMPGMGAAVPLQLEGAADIPDAEPVQLAAGAAGPASGTAASRQPAAAVGGWRQRRQLPAGRRRVSGSAAASLF</sequence>
<dbReference type="Proteomes" id="UP000256970">
    <property type="component" value="Unassembled WGS sequence"/>
</dbReference>
<feature type="compositionally biased region" description="Low complexity" evidence="1">
    <location>
        <begin position="697"/>
        <end position="708"/>
    </location>
</feature>
<feature type="compositionally biased region" description="Low complexity" evidence="1">
    <location>
        <begin position="305"/>
        <end position="321"/>
    </location>
</feature>
<feature type="region of interest" description="Disordered" evidence="1">
    <location>
        <begin position="697"/>
        <end position="741"/>
    </location>
</feature>
<feature type="compositionally biased region" description="Polar residues" evidence="1">
    <location>
        <begin position="65"/>
        <end position="86"/>
    </location>
</feature>
<dbReference type="EMBL" id="FNXT01001258">
    <property type="protein sequence ID" value="SZX76453.1"/>
    <property type="molecule type" value="Genomic_DNA"/>
</dbReference>
<evidence type="ECO:0000313" key="4">
    <source>
        <dbReference type="Proteomes" id="UP000256970"/>
    </source>
</evidence>
<evidence type="ECO:0000256" key="1">
    <source>
        <dbReference type="SAM" id="MobiDB-lite"/>
    </source>
</evidence>
<feature type="region of interest" description="Disordered" evidence="1">
    <location>
        <begin position="61"/>
        <end position="90"/>
    </location>
</feature>
<accession>A0A383WGQ5</accession>
<feature type="region of interest" description="Disordered" evidence="1">
    <location>
        <begin position="305"/>
        <end position="332"/>
    </location>
</feature>